<accession>A0A328C427</accession>
<dbReference type="AlphaFoldDB" id="A0A328C427"/>
<proteinExistence type="predicted"/>
<name>A0A328C427_9DELT</name>
<feature type="compositionally biased region" description="Pro residues" evidence="1">
    <location>
        <begin position="36"/>
        <end position="45"/>
    </location>
</feature>
<sequence>MRPTLPISALCALLLLTNACTSESVDTADCPDAPCDGPPSDAPPLPEDEVVIELAWEKLTPGDEASDFQGALDLYYCNSEQTSFSQAIDENDCVFWDNSPASLQPDGADAVPVTMVNTAGYTDPPNYIVHDALPSGRTHIVAMGHNHTDAIRAHARVYLAGELIWEASQEIGEKDIQTPWYAGYIDWHEDLAQVTVSPGIPCADLAEPACHAESEVLYEKYATLSFQQN</sequence>
<evidence type="ECO:0000256" key="1">
    <source>
        <dbReference type="SAM" id="MobiDB-lite"/>
    </source>
</evidence>
<dbReference type="EMBL" id="QHKO01000005">
    <property type="protein sequence ID" value="RAL21804.1"/>
    <property type="molecule type" value="Genomic_DNA"/>
</dbReference>
<keyword evidence="2" id="KW-0732">Signal</keyword>
<feature type="signal peptide" evidence="2">
    <location>
        <begin position="1"/>
        <end position="24"/>
    </location>
</feature>
<feature type="chain" id="PRO_5016357488" evidence="2">
    <location>
        <begin position="25"/>
        <end position="229"/>
    </location>
</feature>
<dbReference type="Proteomes" id="UP000249169">
    <property type="component" value="Unassembled WGS sequence"/>
</dbReference>
<protein>
    <submittedName>
        <fullName evidence="3">Uncharacterized protein</fullName>
    </submittedName>
</protein>
<evidence type="ECO:0000313" key="4">
    <source>
        <dbReference type="Proteomes" id="UP000249169"/>
    </source>
</evidence>
<dbReference type="OrthoDB" id="9801912at2"/>
<comment type="caution">
    <text evidence="3">The sequence shown here is derived from an EMBL/GenBank/DDBJ whole genome shotgun (WGS) entry which is preliminary data.</text>
</comment>
<evidence type="ECO:0000313" key="3">
    <source>
        <dbReference type="EMBL" id="RAL21804.1"/>
    </source>
</evidence>
<reference evidence="3 4" key="1">
    <citation type="submission" date="2018-05" db="EMBL/GenBank/DDBJ databases">
        <title>Lujinxingia marina gen. nov. sp. nov., a new facultative anaerobic member of the class Deltaproteobacteria, and proposal of Lujinxingaceae fam. nov.</title>
        <authorList>
            <person name="Li C.-M."/>
        </authorList>
    </citation>
    <scope>NUCLEOTIDE SEQUENCE [LARGE SCALE GENOMIC DNA]</scope>
    <source>
        <strain evidence="3 4">B210</strain>
    </source>
</reference>
<keyword evidence="4" id="KW-1185">Reference proteome</keyword>
<dbReference type="RefSeq" id="WP_111730367.1">
    <property type="nucleotide sequence ID" value="NZ_QHKO01000005.1"/>
</dbReference>
<gene>
    <name evidence="3" type="ORF">DL240_13205</name>
</gene>
<organism evidence="3 4">
    <name type="scientific">Lujinxingia litoralis</name>
    <dbReference type="NCBI Taxonomy" id="2211119"/>
    <lineage>
        <taxon>Bacteria</taxon>
        <taxon>Deltaproteobacteria</taxon>
        <taxon>Bradymonadales</taxon>
        <taxon>Lujinxingiaceae</taxon>
        <taxon>Lujinxingia</taxon>
    </lineage>
</organism>
<evidence type="ECO:0000256" key="2">
    <source>
        <dbReference type="SAM" id="SignalP"/>
    </source>
</evidence>
<feature type="region of interest" description="Disordered" evidence="1">
    <location>
        <begin position="27"/>
        <end position="46"/>
    </location>
</feature>